<feature type="binding site" evidence="8">
    <location>
        <position position="97"/>
    </location>
    <ligand>
        <name>Mg(2+)</name>
        <dbReference type="ChEBI" id="CHEBI:18420"/>
    </ligand>
</feature>
<evidence type="ECO:0000256" key="4">
    <source>
        <dbReference type="ARBA" id="ARBA00022723"/>
    </source>
</evidence>
<dbReference type="Gene3D" id="3.40.50.1010">
    <property type="entry name" value="5'-nuclease"/>
    <property type="match status" value="1"/>
</dbReference>
<dbReference type="InterPro" id="IPR050556">
    <property type="entry name" value="Type_II_TA_system_RNase"/>
</dbReference>
<dbReference type="RefSeq" id="WP_013667638.1">
    <property type="nucleotide sequence ID" value="NZ_JBHUPA010000007.1"/>
</dbReference>
<keyword evidence="11" id="KW-1185">Reference proteome</keyword>
<sequence>MQYLLDTSICVFYLRGKLDLARIIREKGRENFFISEVTVAELRYGAENSSNPKKSHKAVDDFINGLSIVPIFGAINRYAKEKVRLRKLGTPHHDDFDLLIGVTAIEYGLILVTDNTKHFNKLEDIQLENWYQRTLGTSF</sequence>
<comment type="caution">
    <text evidence="10">The sequence shown here is derived from an EMBL/GenBank/DDBJ whole genome shotgun (WGS) entry which is preliminary data.</text>
</comment>
<evidence type="ECO:0000256" key="5">
    <source>
        <dbReference type="ARBA" id="ARBA00022801"/>
    </source>
</evidence>
<evidence type="ECO:0000259" key="9">
    <source>
        <dbReference type="Pfam" id="PF01850"/>
    </source>
</evidence>
<proteinExistence type="inferred from homology"/>
<evidence type="ECO:0000256" key="7">
    <source>
        <dbReference type="ARBA" id="ARBA00038093"/>
    </source>
</evidence>
<keyword evidence="4 8" id="KW-0479">Metal-binding</keyword>
<evidence type="ECO:0000313" key="10">
    <source>
        <dbReference type="EMBL" id="MFD2962475.1"/>
    </source>
</evidence>
<evidence type="ECO:0000256" key="3">
    <source>
        <dbReference type="ARBA" id="ARBA00022722"/>
    </source>
</evidence>
<evidence type="ECO:0000313" key="11">
    <source>
        <dbReference type="Proteomes" id="UP001597560"/>
    </source>
</evidence>
<name>A0ABW6AZ24_9SPHI</name>
<dbReference type="EMBL" id="JBHUPA010000007">
    <property type="protein sequence ID" value="MFD2962475.1"/>
    <property type="molecule type" value="Genomic_DNA"/>
</dbReference>
<feature type="binding site" evidence="8">
    <location>
        <position position="6"/>
    </location>
    <ligand>
        <name>Mg(2+)</name>
        <dbReference type="ChEBI" id="CHEBI:18420"/>
    </ligand>
</feature>
<dbReference type="HAMAP" id="MF_00265">
    <property type="entry name" value="VapC_Nob1"/>
    <property type="match status" value="1"/>
</dbReference>
<keyword evidence="8" id="KW-0800">Toxin</keyword>
<evidence type="ECO:0000256" key="2">
    <source>
        <dbReference type="ARBA" id="ARBA00022649"/>
    </source>
</evidence>
<keyword evidence="2 8" id="KW-1277">Toxin-antitoxin system</keyword>
<keyword evidence="6 8" id="KW-0460">Magnesium</keyword>
<accession>A0ABW6AZ24</accession>
<protein>
    <recommendedName>
        <fullName evidence="8">Ribonuclease VapC</fullName>
        <shortName evidence="8">RNase VapC</shortName>
        <ecNumber evidence="8">3.1.-.-</ecNumber>
    </recommendedName>
    <alternativeName>
        <fullName evidence="8">Toxin VapC</fullName>
    </alternativeName>
</protein>
<dbReference type="InterPro" id="IPR029060">
    <property type="entry name" value="PIN-like_dom_sf"/>
</dbReference>
<dbReference type="Pfam" id="PF01850">
    <property type="entry name" value="PIN"/>
    <property type="match status" value="1"/>
</dbReference>
<keyword evidence="3 8" id="KW-0540">Nuclease</keyword>
<dbReference type="PANTHER" id="PTHR33653:SF1">
    <property type="entry name" value="RIBONUCLEASE VAPC2"/>
    <property type="match status" value="1"/>
</dbReference>
<dbReference type="SUPFAM" id="SSF88723">
    <property type="entry name" value="PIN domain-like"/>
    <property type="match status" value="1"/>
</dbReference>
<evidence type="ECO:0000256" key="8">
    <source>
        <dbReference type="HAMAP-Rule" id="MF_00265"/>
    </source>
</evidence>
<dbReference type="InterPro" id="IPR022907">
    <property type="entry name" value="VapC_family"/>
</dbReference>
<feature type="domain" description="PIN" evidence="9">
    <location>
        <begin position="3"/>
        <end position="122"/>
    </location>
</feature>
<reference evidence="11" key="1">
    <citation type="journal article" date="2019" name="Int. J. Syst. Evol. Microbiol.">
        <title>The Global Catalogue of Microorganisms (GCM) 10K type strain sequencing project: providing services to taxonomists for standard genome sequencing and annotation.</title>
        <authorList>
            <consortium name="The Broad Institute Genomics Platform"/>
            <consortium name="The Broad Institute Genome Sequencing Center for Infectious Disease"/>
            <person name="Wu L."/>
            <person name="Ma J."/>
        </authorList>
    </citation>
    <scope>NUCLEOTIDE SEQUENCE [LARGE SCALE GENOMIC DNA]</scope>
    <source>
        <strain evidence="11">KCTC 23098</strain>
    </source>
</reference>
<dbReference type="InterPro" id="IPR002716">
    <property type="entry name" value="PIN_dom"/>
</dbReference>
<gene>
    <name evidence="8" type="primary">vapC</name>
    <name evidence="10" type="ORF">ACFS6J_11810</name>
</gene>
<comment type="function">
    <text evidence="8">Toxic component of a toxin-antitoxin (TA) system. An RNase.</text>
</comment>
<dbReference type="PANTHER" id="PTHR33653">
    <property type="entry name" value="RIBONUCLEASE VAPC2"/>
    <property type="match status" value="1"/>
</dbReference>
<dbReference type="Proteomes" id="UP001597560">
    <property type="component" value="Unassembled WGS sequence"/>
</dbReference>
<comment type="cofactor">
    <cofactor evidence="1 8">
        <name>Mg(2+)</name>
        <dbReference type="ChEBI" id="CHEBI:18420"/>
    </cofactor>
</comment>
<organism evidence="10 11">
    <name type="scientific">Olivibacter jilunii</name>
    <dbReference type="NCBI Taxonomy" id="985016"/>
    <lineage>
        <taxon>Bacteria</taxon>
        <taxon>Pseudomonadati</taxon>
        <taxon>Bacteroidota</taxon>
        <taxon>Sphingobacteriia</taxon>
        <taxon>Sphingobacteriales</taxon>
        <taxon>Sphingobacteriaceae</taxon>
        <taxon>Olivibacter</taxon>
    </lineage>
</organism>
<evidence type="ECO:0000256" key="1">
    <source>
        <dbReference type="ARBA" id="ARBA00001946"/>
    </source>
</evidence>
<keyword evidence="5 8" id="KW-0378">Hydrolase</keyword>
<dbReference type="EC" id="3.1.-.-" evidence="8"/>
<comment type="similarity">
    <text evidence="7 8">Belongs to the PINc/VapC protein family.</text>
</comment>
<dbReference type="CDD" id="cd18743">
    <property type="entry name" value="PIN_VapC4-5_FitB-like"/>
    <property type="match status" value="1"/>
</dbReference>
<evidence type="ECO:0000256" key="6">
    <source>
        <dbReference type="ARBA" id="ARBA00022842"/>
    </source>
</evidence>